<accession>A0A9Q0S6Q7</accession>
<dbReference type="AlphaFoldDB" id="A0A9Q0S6Q7"/>
<proteinExistence type="predicted"/>
<name>A0A9Q0S6Q7_9DIPT</name>
<keyword evidence="1" id="KW-0547">Nucleotide-binding</keyword>
<dbReference type="GO" id="GO:0001667">
    <property type="term" value="P:ameboidal-type cell migration"/>
    <property type="evidence" value="ECO:0007669"/>
    <property type="project" value="UniProtKB-ARBA"/>
</dbReference>
<dbReference type="NCBIfam" id="TIGR00231">
    <property type="entry name" value="small_GTP"/>
    <property type="match status" value="1"/>
</dbReference>
<dbReference type="SUPFAM" id="SSF52540">
    <property type="entry name" value="P-loop containing nucleoside triphosphate hydrolases"/>
    <property type="match status" value="1"/>
</dbReference>
<dbReference type="GO" id="GO:0022412">
    <property type="term" value="P:cellular process involved in reproduction in multicellular organism"/>
    <property type="evidence" value="ECO:0007669"/>
    <property type="project" value="UniProtKB-ARBA"/>
</dbReference>
<dbReference type="GO" id="GO:0003006">
    <property type="term" value="P:developmental process involved in reproduction"/>
    <property type="evidence" value="ECO:0007669"/>
    <property type="project" value="UniProtKB-ARBA"/>
</dbReference>
<dbReference type="Proteomes" id="UP001151699">
    <property type="component" value="Chromosome A"/>
</dbReference>
<reference evidence="3" key="1">
    <citation type="submission" date="2022-07" db="EMBL/GenBank/DDBJ databases">
        <authorList>
            <person name="Trinca V."/>
            <person name="Uliana J.V.C."/>
            <person name="Torres T.T."/>
            <person name="Ward R.J."/>
            <person name="Monesi N."/>
        </authorList>
    </citation>
    <scope>NUCLEOTIDE SEQUENCE</scope>
    <source>
        <strain evidence="3">HSMRA1968</strain>
        <tissue evidence="3">Whole embryos</tissue>
    </source>
</reference>
<evidence type="ECO:0000313" key="4">
    <source>
        <dbReference type="Proteomes" id="UP001151699"/>
    </source>
</evidence>
<dbReference type="Pfam" id="PF00071">
    <property type="entry name" value="Ras"/>
    <property type="match status" value="1"/>
</dbReference>
<dbReference type="InterPro" id="IPR003578">
    <property type="entry name" value="Small_GTPase_Rho"/>
</dbReference>
<dbReference type="GO" id="GO:0007264">
    <property type="term" value="P:small GTPase-mediated signal transduction"/>
    <property type="evidence" value="ECO:0007669"/>
    <property type="project" value="InterPro"/>
</dbReference>
<evidence type="ECO:0000313" key="3">
    <source>
        <dbReference type="EMBL" id="KAJ6647304.1"/>
    </source>
</evidence>
<dbReference type="InterPro" id="IPR027417">
    <property type="entry name" value="P-loop_NTPase"/>
</dbReference>
<dbReference type="InterPro" id="IPR005225">
    <property type="entry name" value="Small_GTP-bd"/>
</dbReference>
<dbReference type="InterPro" id="IPR001806">
    <property type="entry name" value="Small_GTPase"/>
</dbReference>
<keyword evidence="2" id="KW-0342">GTP-binding</keyword>
<dbReference type="PROSITE" id="PS51419">
    <property type="entry name" value="RAB"/>
    <property type="match status" value="1"/>
</dbReference>
<dbReference type="GO" id="GO:0005525">
    <property type="term" value="F:GTP binding"/>
    <property type="evidence" value="ECO:0007669"/>
    <property type="project" value="UniProtKB-KW"/>
</dbReference>
<dbReference type="SMART" id="SM00173">
    <property type="entry name" value="RAS"/>
    <property type="match status" value="1"/>
</dbReference>
<dbReference type="EMBL" id="WJQU01000001">
    <property type="protein sequence ID" value="KAJ6647304.1"/>
    <property type="molecule type" value="Genomic_DNA"/>
</dbReference>
<protein>
    <submittedName>
        <fullName evidence="3">Rho-related GTP-binding protein RhoN</fullName>
    </submittedName>
</protein>
<keyword evidence="4" id="KW-1185">Reference proteome</keyword>
<comment type="caution">
    <text evidence="3">The sequence shown here is derived from an EMBL/GenBank/DDBJ whole genome shotgun (WGS) entry which is preliminary data.</text>
</comment>
<dbReference type="SMART" id="SM00175">
    <property type="entry name" value="RAB"/>
    <property type="match status" value="1"/>
</dbReference>
<feature type="non-terminal residue" evidence="3">
    <location>
        <position position="1"/>
    </location>
</feature>
<gene>
    <name evidence="3" type="primary">Rnd2</name>
    <name evidence="3" type="ORF">Bhyg_02526</name>
</gene>
<sequence length="227" mass="24958">MVGPAKCGKTALVQRFVNDTFYDSYTPTGFEKYSTRCKIGEFSVEFSIWDTSGSGAYDTIRPLAYQDANVFLLCFNIGDPESLDLAVNKWYLEIRNHCASAPVILCGCRADARNDMETVSYLAHAHKMPVSADQALLASKHVSAVAYVETTSAYVSKAVPEAFELAAQAALGLLNSKKNIPKKKKFGGSQSPLPNKPHIKSEIKGKAKHCCIIYKARKVIFNDIVNH</sequence>
<dbReference type="PRINTS" id="PR00449">
    <property type="entry name" value="RASTRNSFRMNG"/>
</dbReference>
<dbReference type="PROSITE" id="PS51420">
    <property type="entry name" value="RHO"/>
    <property type="match status" value="1"/>
</dbReference>
<evidence type="ECO:0000256" key="1">
    <source>
        <dbReference type="ARBA" id="ARBA00022741"/>
    </source>
</evidence>
<dbReference type="GO" id="GO:0035006">
    <property type="term" value="P:melanization defense response"/>
    <property type="evidence" value="ECO:0007669"/>
    <property type="project" value="UniProtKB-ARBA"/>
</dbReference>
<dbReference type="Gene3D" id="3.40.50.300">
    <property type="entry name" value="P-loop containing nucleotide triphosphate hydrolases"/>
    <property type="match status" value="1"/>
</dbReference>
<dbReference type="PANTHER" id="PTHR24072">
    <property type="entry name" value="RHO FAMILY GTPASE"/>
    <property type="match status" value="1"/>
</dbReference>
<dbReference type="GO" id="GO:0035099">
    <property type="term" value="P:hemocyte migration"/>
    <property type="evidence" value="ECO:0007669"/>
    <property type="project" value="UniProtKB-ARBA"/>
</dbReference>
<dbReference type="OrthoDB" id="8830751at2759"/>
<organism evidence="3 4">
    <name type="scientific">Pseudolycoriella hygida</name>
    <dbReference type="NCBI Taxonomy" id="35572"/>
    <lineage>
        <taxon>Eukaryota</taxon>
        <taxon>Metazoa</taxon>
        <taxon>Ecdysozoa</taxon>
        <taxon>Arthropoda</taxon>
        <taxon>Hexapoda</taxon>
        <taxon>Insecta</taxon>
        <taxon>Pterygota</taxon>
        <taxon>Neoptera</taxon>
        <taxon>Endopterygota</taxon>
        <taxon>Diptera</taxon>
        <taxon>Nematocera</taxon>
        <taxon>Sciaroidea</taxon>
        <taxon>Sciaridae</taxon>
        <taxon>Pseudolycoriella</taxon>
    </lineage>
</organism>
<dbReference type="SMART" id="SM00174">
    <property type="entry name" value="RHO"/>
    <property type="match status" value="1"/>
</dbReference>
<dbReference type="PROSITE" id="PS51421">
    <property type="entry name" value="RAS"/>
    <property type="match status" value="1"/>
</dbReference>
<evidence type="ECO:0000256" key="2">
    <source>
        <dbReference type="ARBA" id="ARBA00023134"/>
    </source>
</evidence>
<dbReference type="GO" id="GO:0003924">
    <property type="term" value="F:GTPase activity"/>
    <property type="evidence" value="ECO:0007669"/>
    <property type="project" value="InterPro"/>
</dbReference>